<dbReference type="EMBL" id="JAGKSB010000003">
    <property type="protein sequence ID" value="MBP3942742.1"/>
    <property type="molecule type" value="Genomic_DNA"/>
</dbReference>
<feature type="domain" description="Peptidase C39" evidence="1">
    <location>
        <begin position="3"/>
        <end position="99"/>
    </location>
</feature>
<dbReference type="RefSeq" id="WP_353546224.1">
    <property type="nucleotide sequence ID" value="NZ_JAGKSB010000003.1"/>
</dbReference>
<dbReference type="GO" id="GO:0016020">
    <property type="term" value="C:membrane"/>
    <property type="evidence" value="ECO:0007669"/>
    <property type="project" value="InterPro"/>
</dbReference>
<organism evidence="2 3">
    <name type="scientific">Rhinopithecimicrobium faecis</name>
    <dbReference type="NCBI Taxonomy" id="2820698"/>
    <lineage>
        <taxon>Bacteria</taxon>
        <taxon>Pseudomonadati</taxon>
        <taxon>Bacteroidota</taxon>
        <taxon>Sphingobacteriia</taxon>
        <taxon>Sphingobacteriales</taxon>
        <taxon>Sphingobacteriaceae</taxon>
        <taxon>Rhinopithecimicrobium</taxon>
    </lineage>
</organism>
<evidence type="ECO:0000313" key="3">
    <source>
        <dbReference type="Proteomes" id="UP000679691"/>
    </source>
</evidence>
<dbReference type="GO" id="GO:0005524">
    <property type="term" value="F:ATP binding"/>
    <property type="evidence" value="ECO:0007669"/>
    <property type="project" value="InterPro"/>
</dbReference>
<dbReference type="GO" id="GO:0008233">
    <property type="term" value="F:peptidase activity"/>
    <property type="evidence" value="ECO:0007669"/>
    <property type="project" value="InterPro"/>
</dbReference>
<evidence type="ECO:0000259" key="1">
    <source>
        <dbReference type="Pfam" id="PF03412"/>
    </source>
</evidence>
<evidence type="ECO:0000313" key="2">
    <source>
        <dbReference type="EMBL" id="MBP3942742.1"/>
    </source>
</evidence>
<dbReference type="Pfam" id="PF03412">
    <property type="entry name" value="Peptidase_C39"/>
    <property type="match status" value="1"/>
</dbReference>
<dbReference type="GO" id="GO:0006508">
    <property type="term" value="P:proteolysis"/>
    <property type="evidence" value="ECO:0007669"/>
    <property type="project" value="InterPro"/>
</dbReference>
<sequence>MKFPFFKQFDSMDCGPTCLKMILKYHGIDKSLGSLRNDCSLNRKGSSLMNLGVASEKNGLKSIPLVEISLSEIISGNFYPSIIPWQGNHFVVICSIKKKR</sequence>
<dbReference type="AlphaFoldDB" id="A0A8T4H6Q7"/>
<dbReference type="InterPro" id="IPR005074">
    <property type="entry name" value="Peptidase_C39"/>
</dbReference>
<reference evidence="2" key="1">
    <citation type="submission" date="2021-03" db="EMBL/GenBank/DDBJ databases">
        <authorList>
            <person name="Lu T."/>
            <person name="Wang Q."/>
            <person name="Han X."/>
        </authorList>
    </citation>
    <scope>NUCLEOTIDE SEQUENCE</scope>
    <source>
        <strain evidence="2">WQ 2009</strain>
    </source>
</reference>
<comment type="caution">
    <text evidence="2">The sequence shown here is derived from an EMBL/GenBank/DDBJ whole genome shotgun (WGS) entry which is preliminary data.</text>
</comment>
<dbReference type="Proteomes" id="UP000679691">
    <property type="component" value="Unassembled WGS sequence"/>
</dbReference>
<name>A0A8T4H6Q7_9SPHI</name>
<dbReference type="Gene3D" id="3.90.70.10">
    <property type="entry name" value="Cysteine proteinases"/>
    <property type="match status" value="1"/>
</dbReference>
<protein>
    <recommendedName>
        <fullName evidence="1">Peptidase C39 domain-containing protein</fullName>
    </recommendedName>
</protein>
<proteinExistence type="predicted"/>
<keyword evidence="3" id="KW-1185">Reference proteome</keyword>
<gene>
    <name evidence="2" type="ORF">J5U18_04040</name>
</gene>
<accession>A0A8T4H6Q7</accession>